<dbReference type="GeneID" id="54547882"/>
<feature type="compositionally biased region" description="Basic residues" evidence="1">
    <location>
        <begin position="228"/>
        <end position="237"/>
    </location>
</feature>
<feature type="compositionally biased region" description="Basic and acidic residues" evidence="1">
    <location>
        <begin position="203"/>
        <end position="220"/>
    </location>
</feature>
<name>A0A6A6JPI2_WESOR</name>
<feature type="compositionally biased region" description="Basic and acidic residues" evidence="1">
    <location>
        <begin position="136"/>
        <end position="148"/>
    </location>
</feature>
<dbReference type="EMBL" id="ML986492">
    <property type="protein sequence ID" value="KAF2276859.1"/>
    <property type="molecule type" value="Genomic_DNA"/>
</dbReference>
<proteinExistence type="predicted"/>
<evidence type="ECO:0000313" key="2">
    <source>
        <dbReference type="EMBL" id="KAF2276859.1"/>
    </source>
</evidence>
<accession>A0A6A6JPI2</accession>
<dbReference type="Proteomes" id="UP000800097">
    <property type="component" value="Unassembled WGS sequence"/>
</dbReference>
<gene>
    <name evidence="2" type="ORF">EI97DRAFT_323946</name>
</gene>
<evidence type="ECO:0000313" key="3">
    <source>
        <dbReference type="Proteomes" id="UP000800097"/>
    </source>
</evidence>
<feature type="compositionally biased region" description="Polar residues" evidence="1">
    <location>
        <begin position="55"/>
        <end position="73"/>
    </location>
</feature>
<evidence type="ECO:0000256" key="1">
    <source>
        <dbReference type="SAM" id="MobiDB-lite"/>
    </source>
</evidence>
<feature type="compositionally biased region" description="Basic and acidic residues" evidence="1">
    <location>
        <begin position="239"/>
        <end position="255"/>
    </location>
</feature>
<dbReference type="RefSeq" id="XP_033654398.1">
    <property type="nucleotide sequence ID" value="XM_033794707.1"/>
</dbReference>
<reference evidence="2" key="1">
    <citation type="journal article" date="2020" name="Stud. Mycol.">
        <title>101 Dothideomycetes genomes: a test case for predicting lifestyles and emergence of pathogens.</title>
        <authorList>
            <person name="Haridas S."/>
            <person name="Albert R."/>
            <person name="Binder M."/>
            <person name="Bloem J."/>
            <person name="Labutti K."/>
            <person name="Salamov A."/>
            <person name="Andreopoulos B."/>
            <person name="Baker S."/>
            <person name="Barry K."/>
            <person name="Bills G."/>
            <person name="Bluhm B."/>
            <person name="Cannon C."/>
            <person name="Castanera R."/>
            <person name="Culley D."/>
            <person name="Daum C."/>
            <person name="Ezra D."/>
            <person name="Gonzalez J."/>
            <person name="Henrissat B."/>
            <person name="Kuo A."/>
            <person name="Liang C."/>
            <person name="Lipzen A."/>
            <person name="Lutzoni F."/>
            <person name="Magnuson J."/>
            <person name="Mondo S."/>
            <person name="Nolan M."/>
            <person name="Ohm R."/>
            <person name="Pangilinan J."/>
            <person name="Park H.-J."/>
            <person name="Ramirez L."/>
            <person name="Alfaro M."/>
            <person name="Sun H."/>
            <person name="Tritt A."/>
            <person name="Yoshinaga Y."/>
            <person name="Zwiers L.-H."/>
            <person name="Turgeon B."/>
            <person name="Goodwin S."/>
            <person name="Spatafora J."/>
            <person name="Crous P."/>
            <person name="Grigoriev I."/>
        </authorList>
    </citation>
    <scope>NUCLEOTIDE SEQUENCE</scope>
    <source>
        <strain evidence="2">CBS 379.55</strain>
    </source>
</reference>
<protein>
    <submittedName>
        <fullName evidence="2">Uncharacterized protein</fullName>
    </submittedName>
</protein>
<feature type="compositionally biased region" description="Basic and acidic residues" evidence="1">
    <location>
        <begin position="74"/>
        <end position="104"/>
    </location>
</feature>
<feature type="region of interest" description="Disordered" evidence="1">
    <location>
        <begin position="55"/>
        <end position="255"/>
    </location>
</feature>
<organism evidence="2 3">
    <name type="scientific">Westerdykella ornata</name>
    <dbReference type="NCBI Taxonomy" id="318751"/>
    <lineage>
        <taxon>Eukaryota</taxon>
        <taxon>Fungi</taxon>
        <taxon>Dikarya</taxon>
        <taxon>Ascomycota</taxon>
        <taxon>Pezizomycotina</taxon>
        <taxon>Dothideomycetes</taxon>
        <taxon>Pleosporomycetidae</taxon>
        <taxon>Pleosporales</taxon>
        <taxon>Sporormiaceae</taxon>
        <taxon>Westerdykella</taxon>
    </lineage>
</organism>
<sequence>MAPPQPPALSTESLNRKRKRLEEDLELQSPIARILHGGANGAAKRPKITTRTVLVSKKLSQANPNLVTGSSATKKADDGGKSEEKLKAAVESADESKMVGKENVPEDSGNVESVKASKEVGHELNPSVVKVSSATKKVDNSTKSEENPKAAVESANGSKKNGKENLPEGSGNSESVKASKGVVGQPEKLQRTSPTTKATINEEPSKKGDFESKASGKVERMGTAAANKVRKAQRGGAKKVQEPKVKKEPLRPRDAHAQLEREMKAIYKKVKNVVTELQTSGEKTLSSNPKDRFRNMTEAKRRAEAFLKHIEAFNMVESDEE</sequence>
<dbReference type="AlphaFoldDB" id="A0A6A6JPI2"/>
<keyword evidence="3" id="KW-1185">Reference proteome</keyword>